<gene>
    <name evidence="3" type="ORF">SAMN05443637_10331</name>
</gene>
<dbReference type="PRINTS" id="PR00081">
    <property type="entry name" value="GDHRDH"/>
</dbReference>
<name>A0A1M6Q121_PSETH</name>
<reference evidence="3 4" key="1">
    <citation type="submission" date="2016-11" db="EMBL/GenBank/DDBJ databases">
        <authorList>
            <person name="Jaros S."/>
            <person name="Januszkiewicz K."/>
            <person name="Wedrychowicz H."/>
        </authorList>
    </citation>
    <scope>NUCLEOTIDE SEQUENCE [LARGE SCALE GENOMIC DNA]</scope>
    <source>
        <strain evidence="3 4">DSM 43832</strain>
    </source>
</reference>
<keyword evidence="4" id="KW-1185">Reference proteome</keyword>
<dbReference type="GO" id="GO:0016491">
    <property type="term" value="F:oxidoreductase activity"/>
    <property type="evidence" value="ECO:0007669"/>
    <property type="project" value="UniProtKB-KW"/>
</dbReference>
<organism evidence="3 4">
    <name type="scientific">Pseudonocardia thermophila</name>
    <dbReference type="NCBI Taxonomy" id="1848"/>
    <lineage>
        <taxon>Bacteria</taxon>
        <taxon>Bacillati</taxon>
        <taxon>Actinomycetota</taxon>
        <taxon>Actinomycetes</taxon>
        <taxon>Pseudonocardiales</taxon>
        <taxon>Pseudonocardiaceae</taxon>
        <taxon>Pseudonocardia</taxon>
    </lineage>
</organism>
<evidence type="ECO:0000313" key="3">
    <source>
        <dbReference type="EMBL" id="SHK13882.1"/>
    </source>
</evidence>
<keyword evidence="2" id="KW-0560">Oxidoreductase</keyword>
<dbReference type="PROSITE" id="PS00061">
    <property type="entry name" value="ADH_SHORT"/>
    <property type="match status" value="1"/>
</dbReference>
<evidence type="ECO:0000256" key="1">
    <source>
        <dbReference type="ARBA" id="ARBA00006484"/>
    </source>
</evidence>
<dbReference type="InterPro" id="IPR036291">
    <property type="entry name" value="NAD(P)-bd_dom_sf"/>
</dbReference>
<dbReference type="Gene3D" id="3.40.50.720">
    <property type="entry name" value="NAD(P)-binding Rossmann-like Domain"/>
    <property type="match status" value="1"/>
</dbReference>
<dbReference type="InterPro" id="IPR020904">
    <property type="entry name" value="Sc_DH/Rdtase_CS"/>
</dbReference>
<comment type="similarity">
    <text evidence="1">Belongs to the short-chain dehydrogenases/reductases (SDR) family.</text>
</comment>
<dbReference type="Proteomes" id="UP000184363">
    <property type="component" value="Unassembled WGS sequence"/>
</dbReference>
<evidence type="ECO:0000256" key="2">
    <source>
        <dbReference type="ARBA" id="ARBA00023002"/>
    </source>
</evidence>
<dbReference type="Pfam" id="PF13561">
    <property type="entry name" value="adh_short_C2"/>
    <property type="match status" value="1"/>
</dbReference>
<evidence type="ECO:0000313" key="4">
    <source>
        <dbReference type="Proteomes" id="UP000184363"/>
    </source>
</evidence>
<dbReference type="PANTHER" id="PTHR43639:SF1">
    <property type="entry name" value="SHORT-CHAIN DEHYDROGENASE_REDUCTASE FAMILY PROTEIN"/>
    <property type="match status" value="1"/>
</dbReference>
<accession>A0A1M6Q121</accession>
<sequence>MVLVTGASGGVGAGIARRFAAAGAAVGVAYGTGADRAEALVAELTAAGGRAVALAGDVRDPGACAALVDGCRERLGGLEHVVAAAGIQPVADLPGMSVADWRAVLDADATGTFATLQAAAPALPDGGSITLVASIEGSRPERGHAHYAAAKAATVMLARAAAVEYGTRIRVNSVSPGLVTRPGIEEQWPSGVARWRAAAPLGELITPQAVGDACVFLASPMARCISGHDLVVDAGVSAVSGWAR</sequence>
<dbReference type="STRING" id="1848.SAMN05443637_10331"/>
<dbReference type="PANTHER" id="PTHR43639">
    <property type="entry name" value="OXIDOREDUCTASE, SHORT-CHAIN DEHYDROGENASE/REDUCTASE FAMILY (AFU_ORTHOLOGUE AFUA_5G02870)"/>
    <property type="match status" value="1"/>
</dbReference>
<protein>
    <submittedName>
        <fullName evidence="3">Glucose 1-dehydrogenase/3-oxoacyl-[acyl-carrier protein] reductase</fullName>
    </submittedName>
</protein>
<dbReference type="FunFam" id="3.40.50.720:FF:000084">
    <property type="entry name" value="Short-chain dehydrogenase reductase"/>
    <property type="match status" value="1"/>
</dbReference>
<proteinExistence type="inferred from homology"/>
<dbReference type="SUPFAM" id="SSF51735">
    <property type="entry name" value="NAD(P)-binding Rossmann-fold domains"/>
    <property type="match status" value="1"/>
</dbReference>
<dbReference type="EMBL" id="FRAP01000003">
    <property type="protein sequence ID" value="SHK13882.1"/>
    <property type="molecule type" value="Genomic_DNA"/>
</dbReference>
<dbReference type="InterPro" id="IPR002347">
    <property type="entry name" value="SDR_fam"/>
</dbReference>
<dbReference type="AlphaFoldDB" id="A0A1M6Q121"/>